<sequence>MPSALAALALAGCGGEADLSAATADAARPLKRYDVVQSLVSNDQVIVAGLQAGAVLVSSDQGRNWRREALGPASLIGLTVCPDGSLLGVDFYRKVWHANADGQHWKAAELDKPRVPLTVACDTQGGWWVAGTRTQIAHSADQGASWQVTDLGEDAQITALRFVDAQFGIATAEFGMVFVTEDGGAHWAPRGGMPDEFYPYDALFVSRDEGYVSGLAGQVLHTTDGGLNWVRQTNATGAPLYRLFLQDGAPHGVGAGGTVARLDGEVWRAVAYPDPLPVFFASGAAVLGQSALVAGGPGGLLRVIATSAR</sequence>
<accession>A0A557QWP9</accession>
<evidence type="ECO:0000256" key="2">
    <source>
        <dbReference type="ARBA" id="ARBA00023276"/>
    </source>
</evidence>
<dbReference type="GO" id="GO:0015979">
    <property type="term" value="P:photosynthesis"/>
    <property type="evidence" value="ECO:0007669"/>
    <property type="project" value="UniProtKB-KW"/>
</dbReference>
<evidence type="ECO:0000313" key="5">
    <source>
        <dbReference type="Proteomes" id="UP000319502"/>
    </source>
</evidence>
<name>A0A557QWP9_9RHOO</name>
<evidence type="ECO:0000256" key="1">
    <source>
        <dbReference type="ARBA" id="ARBA00022531"/>
    </source>
</evidence>
<organism evidence="4 5">
    <name type="scientific">Denitromonas halophila</name>
    <dbReference type="NCBI Taxonomy" id="1629404"/>
    <lineage>
        <taxon>Bacteria</taxon>
        <taxon>Pseudomonadati</taxon>
        <taxon>Pseudomonadota</taxon>
        <taxon>Betaproteobacteria</taxon>
        <taxon>Rhodocyclales</taxon>
        <taxon>Zoogloeaceae</taxon>
        <taxon>Denitromonas</taxon>
    </lineage>
</organism>
<comment type="caution">
    <text evidence="4">The sequence shown here is derived from an EMBL/GenBank/DDBJ whole genome shotgun (WGS) entry which is preliminary data.</text>
</comment>
<keyword evidence="4" id="KW-0378">Hydrolase</keyword>
<dbReference type="InterPro" id="IPR015943">
    <property type="entry name" value="WD40/YVTN_repeat-like_dom_sf"/>
</dbReference>
<dbReference type="EMBL" id="VMNK01000007">
    <property type="protein sequence ID" value="TVO57344.1"/>
    <property type="molecule type" value="Genomic_DNA"/>
</dbReference>
<dbReference type="AlphaFoldDB" id="A0A557QWP9"/>
<dbReference type="Gene3D" id="2.130.10.10">
    <property type="entry name" value="YVTN repeat-like/Quinoprotein amine dehydrogenase"/>
    <property type="match status" value="1"/>
</dbReference>
<dbReference type="InterPro" id="IPR028203">
    <property type="entry name" value="PSII_CF48-like_dom"/>
</dbReference>
<dbReference type="PANTHER" id="PTHR47199">
    <property type="entry name" value="PHOTOSYSTEM II STABILITY/ASSEMBLY FACTOR HCF136, CHLOROPLASTIC"/>
    <property type="match status" value="1"/>
</dbReference>
<keyword evidence="5" id="KW-1185">Reference proteome</keyword>
<dbReference type="OrthoDB" id="9767885at2"/>
<feature type="domain" description="Photosynthesis system II assembly factor Ycf48/Hcf136-like" evidence="3">
    <location>
        <begin position="145"/>
        <end position="231"/>
    </location>
</feature>
<dbReference type="GO" id="GO:0009523">
    <property type="term" value="C:photosystem II"/>
    <property type="evidence" value="ECO:0007669"/>
    <property type="project" value="UniProtKB-KW"/>
</dbReference>
<keyword evidence="1" id="KW-0602">Photosynthesis</keyword>
<proteinExistence type="predicted"/>
<evidence type="ECO:0000313" key="4">
    <source>
        <dbReference type="EMBL" id="TVO57344.1"/>
    </source>
</evidence>
<dbReference type="PANTHER" id="PTHR47199:SF2">
    <property type="entry name" value="PHOTOSYSTEM II STABILITY_ASSEMBLY FACTOR HCF136, CHLOROPLASTIC"/>
    <property type="match status" value="1"/>
</dbReference>
<gene>
    <name evidence="4" type="ORF">FHP91_09965</name>
</gene>
<evidence type="ECO:0000259" key="3">
    <source>
        <dbReference type="Pfam" id="PF14870"/>
    </source>
</evidence>
<reference evidence="4 5" key="1">
    <citation type="submission" date="2019-07" db="EMBL/GenBank/DDBJ databases">
        <title>The pathways for chlorine oxyanion respiration interact through the shared metabolite chlorate.</title>
        <authorList>
            <person name="Barnum T.P."/>
            <person name="Cheng Y."/>
            <person name="Hill K.A."/>
            <person name="Lucas L.N."/>
            <person name="Carlson H.K."/>
            <person name="Coates J.D."/>
        </authorList>
    </citation>
    <scope>NUCLEOTIDE SEQUENCE [LARGE SCALE GENOMIC DNA]</scope>
    <source>
        <strain evidence="4 5">SFB-3</strain>
    </source>
</reference>
<dbReference type="Proteomes" id="UP000319502">
    <property type="component" value="Unassembled WGS sequence"/>
</dbReference>
<keyword evidence="2" id="KW-0604">Photosystem II</keyword>
<dbReference type="SUPFAM" id="SSF110296">
    <property type="entry name" value="Oligoxyloglucan reducing end-specific cellobiohydrolase"/>
    <property type="match status" value="1"/>
</dbReference>
<dbReference type="GO" id="GO:0016787">
    <property type="term" value="F:hydrolase activity"/>
    <property type="evidence" value="ECO:0007669"/>
    <property type="project" value="UniProtKB-KW"/>
</dbReference>
<protein>
    <submittedName>
        <fullName evidence="4">Glycosyl hydrolase</fullName>
    </submittedName>
</protein>
<dbReference type="Pfam" id="PF14870">
    <property type="entry name" value="PSII_BNR"/>
    <property type="match status" value="1"/>
</dbReference>